<dbReference type="AlphaFoldDB" id="A0A4Y7RCG6"/>
<comment type="caution">
    <text evidence="3">The sequence shown here is derived from an EMBL/GenBank/DDBJ whole genome shotgun (WGS) entry which is preliminary data.</text>
</comment>
<dbReference type="RefSeq" id="WP_134216159.1">
    <property type="nucleotide sequence ID" value="NZ_QFFZ01000097.1"/>
</dbReference>
<gene>
    <name evidence="3" type="ORF">Pmgp_03747</name>
</gene>
<sequence>MGRTLFIGIDIGADSNVVRILDDTGEDVCGFTVSNDLPGTERLVDKVVDVANALPADNVKIGMEATNLYWWHLSQALHDDPQLTALGTEIAVINPKIIDGFKSIYTDMAKTDALDARVIADCLRFGRVRPTPPPDMRYAPLQRLTRFRYHMVGNLTREKNRASNLIFLKFSSYNMDCPFSNLFGQASSAVVENLTPDQIAAMPVEELVDMMLQHGNKRLKDIPEMTKTIKRAARNSYRLNPKMQESVDITLAMSLETIRFFESQKKKIDQAIAKEIKAIPHTLETIPGIGPVYSAGIVAEIGDISRFDNHNALAKFAGLTWRQNQSSKFNAQDIPLTRSGNYYLRYYLVEAANSVRVWEPEYGEFYRRKFTEARHHNHKRALVLTARKLVRMVFTLLSQGQIYKQRRMN</sequence>
<dbReference type="GO" id="GO:0006313">
    <property type="term" value="P:DNA transposition"/>
    <property type="evidence" value="ECO:0007669"/>
    <property type="project" value="InterPro"/>
</dbReference>
<dbReference type="Pfam" id="PF02371">
    <property type="entry name" value="Transposase_20"/>
    <property type="match status" value="1"/>
</dbReference>
<feature type="domain" description="Transposase IS110-like N-terminal" evidence="1">
    <location>
        <begin position="7"/>
        <end position="165"/>
    </location>
</feature>
<dbReference type="NCBIfam" id="NF033542">
    <property type="entry name" value="transpos_IS110"/>
    <property type="match status" value="1"/>
</dbReference>
<dbReference type="GO" id="GO:0003677">
    <property type="term" value="F:DNA binding"/>
    <property type="evidence" value="ECO:0007669"/>
    <property type="project" value="InterPro"/>
</dbReference>
<dbReference type="EMBL" id="QFFZ01000097">
    <property type="protein sequence ID" value="TEB06420.1"/>
    <property type="molecule type" value="Genomic_DNA"/>
</dbReference>
<name>A0A4Y7RCG6_9FIRM</name>
<dbReference type="InterPro" id="IPR003346">
    <property type="entry name" value="Transposase_20"/>
</dbReference>
<feature type="domain" description="Transposase IS116/IS110/IS902 C-terminal" evidence="2">
    <location>
        <begin position="281"/>
        <end position="367"/>
    </location>
</feature>
<evidence type="ECO:0000313" key="4">
    <source>
        <dbReference type="Proteomes" id="UP000297597"/>
    </source>
</evidence>
<evidence type="ECO:0000313" key="3">
    <source>
        <dbReference type="EMBL" id="TEB06420.1"/>
    </source>
</evidence>
<evidence type="ECO:0000259" key="1">
    <source>
        <dbReference type="Pfam" id="PF01548"/>
    </source>
</evidence>
<reference evidence="3 4" key="1">
    <citation type="journal article" date="2018" name="Environ. Microbiol.">
        <title>Novel energy conservation strategies and behaviour of Pelotomaculum schinkii driving syntrophic propionate catabolism.</title>
        <authorList>
            <person name="Hidalgo-Ahumada C.A.P."/>
            <person name="Nobu M.K."/>
            <person name="Narihiro T."/>
            <person name="Tamaki H."/>
            <person name="Liu W.T."/>
            <person name="Kamagata Y."/>
            <person name="Stams A.J.M."/>
            <person name="Imachi H."/>
            <person name="Sousa D.Z."/>
        </authorList>
    </citation>
    <scope>NUCLEOTIDE SEQUENCE [LARGE SCALE GENOMIC DNA]</scope>
    <source>
        <strain evidence="3 4">MGP</strain>
    </source>
</reference>
<evidence type="ECO:0000259" key="2">
    <source>
        <dbReference type="Pfam" id="PF02371"/>
    </source>
</evidence>
<accession>A0A4Y7RCG6</accession>
<keyword evidence="4" id="KW-1185">Reference proteome</keyword>
<dbReference type="GO" id="GO:0004803">
    <property type="term" value="F:transposase activity"/>
    <property type="evidence" value="ECO:0007669"/>
    <property type="project" value="InterPro"/>
</dbReference>
<dbReference type="Proteomes" id="UP000297597">
    <property type="component" value="Unassembled WGS sequence"/>
</dbReference>
<organism evidence="3 4">
    <name type="scientific">Pelotomaculum propionicicum</name>
    <dbReference type="NCBI Taxonomy" id="258475"/>
    <lineage>
        <taxon>Bacteria</taxon>
        <taxon>Bacillati</taxon>
        <taxon>Bacillota</taxon>
        <taxon>Clostridia</taxon>
        <taxon>Eubacteriales</taxon>
        <taxon>Desulfotomaculaceae</taxon>
        <taxon>Pelotomaculum</taxon>
    </lineage>
</organism>
<dbReference type="InterPro" id="IPR047650">
    <property type="entry name" value="Transpos_IS110"/>
</dbReference>
<proteinExistence type="predicted"/>
<dbReference type="PANTHER" id="PTHR33055:SF13">
    <property type="entry name" value="TRANSPOSASE"/>
    <property type="match status" value="1"/>
</dbReference>
<protein>
    <submittedName>
        <fullName evidence="3">Uncharacterized protein</fullName>
    </submittedName>
</protein>
<dbReference type="PANTHER" id="PTHR33055">
    <property type="entry name" value="TRANSPOSASE FOR INSERTION SEQUENCE ELEMENT IS1111A"/>
    <property type="match status" value="1"/>
</dbReference>
<dbReference type="InterPro" id="IPR002525">
    <property type="entry name" value="Transp_IS110-like_N"/>
</dbReference>
<dbReference type="Pfam" id="PF01548">
    <property type="entry name" value="DEDD_Tnp_IS110"/>
    <property type="match status" value="1"/>
</dbReference>
<dbReference type="OrthoDB" id="9811278at2"/>